<proteinExistence type="predicted"/>
<dbReference type="InterPro" id="IPR003814">
    <property type="entry name" value="FmdEsu_dom"/>
</dbReference>
<feature type="domain" description="Formylmethanofuran dehydrogenase subunit E" evidence="1">
    <location>
        <begin position="115"/>
        <end position="211"/>
    </location>
</feature>
<protein>
    <submittedName>
        <fullName evidence="2">Formylmethanofuran dehydrogenase subunit E</fullName>
    </submittedName>
</protein>
<dbReference type="SUPFAM" id="SSF143555">
    <property type="entry name" value="FwdE-like"/>
    <property type="match status" value="1"/>
</dbReference>
<accession>A0A1H8BK36</accession>
<organism evidence="2 3">
    <name type="scientific">Syntrophus gentianae</name>
    <dbReference type="NCBI Taxonomy" id="43775"/>
    <lineage>
        <taxon>Bacteria</taxon>
        <taxon>Pseudomonadati</taxon>
        <taxon>Thermodesulfobacteriota</taxon>
        <taxon>Syntrophia</taxon>
        <taxon>Syntrophales</taxon>
        <taxon>Syntrophaceae</taxon>
        <taxon>Syntrophus</taxon>
    </lineage>
</organism>
<dbReference type="Pfam" id="PF02663">
    <property type="entry name" value="FmdE"/>
    <property type="match status" value="1"/>
</dbReference>
<name>A0A1H8BK36_9BACT</name>
<reference evidence="2 3" key="1">
    <citation type="submission" date="2016-10" db="EMBL/GenBank/DDBJ databases">
        <authorList>
            <person name="de Groot N.N."/>
        </authorList>
    </citation>
    <scope>NUCLEOTIDE SEQUENCE [LARGE SCALE GENOMIC DNA]</scope>
    <source>
        <strain evidence="2 3">DSM 8423</strain>
    </source>
</reference>
<dbReference type="AlphaFoldDB" id="A0A1H8BK36"/>
<sequence>MEEQRSTSSKRKGRFGKPTQILKIFSKLNSPFLPLLVIISLFCALPAWSGEPTYNQGKDIFIEAGVDQPDRVPTWYASMVTKPYAPVFEILATRGTQGRYYPYTFAVTMKDMVKFHGHDCEGLSHAAACAKVAFDILFPDGIIDRSVLWGITGTSPCWSDATAFLTGARIQYGNLGFFKDKNYGHAIILYREDTGVAVLATWKEGINNIPGEPVVLPGKITWKPSTSMKEVLELKNSVKKADGKQTPYQVDLMRYLQWKHINDIFSHPLDESYQAQEIKDFKWENWVDQAMRITKPIQRADTRLKNDPYRKHPISLE</sequence>
<dbReference type="Gene3D" id="3.30.1330.130">
    <property type="match status" value="1"/>
</dbReference>
<dbReference type="Proteomes" id="UP000198744">
    <property type="component" value="Unassembled WGS sequence"/>
</dbReference>
<dbReference type="EMBL" id="FOBS01000058">
    <property type="protein sequence ID" value="SEM83250.1"/>
    <property type="molecule type" value="Genomic_DNA"/>
</dbReference>
<dbReference type="OrthoDB" id="9804309at2"/>
<evidence type="ECO:0000259" key="1">
    <source>
        <dbReference type="Pfam" id="PF02663"/>
    </source>
</evidence>
<evidence type="ECO:0000313" key="2">
    <source>
        <dbReference type="EMBL" id="SEM83250.1"/>
    </source>
</evidence>
<gene>
    <name evidence="2" type="ORF">SAMN04489760_1581</name>
</gene>
<dbReference type="RefSeq" id="WP_093884985.1">
    <property type="nucleotide sequence ID" value="NZ_FOBS01000058.1"/>
</dbReference>
<evidence type="ECO:0000313" key="3">
    <source>
        <dbReference type="Proteomes" id="UP000198744"/>
    </source>
</evidence>
<dbReference type="STRING" id="43775.SAMN04489760_1581"/>
<keyword evidence="3" id="KW-1185">Reference proteome</keyword>